<dbReference type="SUPFAM" id="SSF46955">
    <property type="entry name" value="Putative DNA-binding domain"/>
    <property type="match status" value="1"/>
</dbReference>
<proteinExistence type="predicted"/>
<dbReference type="Proteomes" id="UP001500124">
    <property type="component" value="Unassembled WGS sequence"/>
</dbReference>
<dbReference type="EMBL" id="BAABKC010000128">
    <property type="protein sequence ID" value="GAA5078328.1"/>
    <property type="molecule type" value="Genomic_DNA"/>
</dbReference>
<keyword evidence="1" id="KW-0238">DNA-binding</keyword>
<evidence type="ECO:0000313" key="4">
    <source>
        <dbReference type="Proteomes" id="UP001500124"/>
    </source>
</evidence>
<dbReference type="InterPro" id="IPR000551">
    <property type="entry name" value="MerR-type_HTH_dom"/>
</dbReference>
<dbReference type="CDD" id="cd00592">
    <property type="entry name" value="HTH_MerR-like"/>
    <property type="match status" value="1"/>
</dbReference>
<dbReference type="PANTHER" id="PTHR30204:SF93">
    <property type="entry name" value="HTH MERR-TYPE DOMAIN-CONTAINING PROTEIN"/>
    <property type="match status" value="1"/>
</dbReference>
<accession>A0ABP9LLB0</accession>
<comment type="caution">
    <text evidence="3">The sequence shown here is derived from an EMBL/GenBank/DDBJ whole genome shotgun (WGS) entry which is preliminary data.</text>
</comment>
<name>A0ABP9LLB0_9ACTN</name>
<gene>
    <name evidence="3" type="ORF">GCM10023336_69920</name>
</gene>
<dbReference type="SMART" id="SM00422">
    <property type="entry name" value="HTH_MERR"/>
    <property type="match status" value="1"/>
</dbReference>
<dbReference type="PROSITE" id="PS50937">
    <property type="entry name" value="HTH_MERR_2"/>
    <property type="match status" value="1"/>
</dbReference>
<dbReference type="PANTHER" id="PTHR30204">
    <property type="entry name" value="REDOX-CYCLING DRUG-SENSING TRANSCRIPTIONAL ACTIVATOR SOXR"/>
    <property type="match status" value="1"/>
</dbReference>
<dbReference type="PRINTS" id="PR00040">
    <property type="entry name" value="HTHMERR"/>
</dbReference>
<feature type="domain" description="HTH merR-type" evidence="2">
    <location>
        <begin position="8"/>
        <end position="77"/>
    </location>
</feature>
<dbReference type="Pfam" id="PF13411">
    <property type="entry name" value="MerR_1"/>
    <property type="match status" value="1"/>
</dbReference>
<dbReference type="InterPro" id="IPR009061">
    <property type="entry name" value="DNA-bd_dom_put_sf"/>
</dbReference>
<organism evidence="3 4">
    <name type="scientific">Streptomyces similanensis</name>
    <dbReference type="NCBI Taxonomy" id="1274988"/>
    <lineage>
        <taxon>Bacteria</taxon>
        <taxon>Bacillati</taxon>
        <taxon>Actinomycetota</taxon>
        <taxon>Actinomycetes</taxon>
        <taxon>Kitasatosporales</taxon>
        <taxon>Streptomycetaceae</taxon>
        <taxon>Streptomyces</taxon>
    </lineage>
</organism>
<keyword evidence="4" id="KW-1185">Reference proteome</keyword>
<dbReference type="Gene3D" id="1.10.1660.10">
    <property type="match status" value="1"/>
</dbReference>
<dbReference type="InterPro" id="IPR047057">
    <property type="entry name" value="MerR_fam"/>
</dbReference>
<evidence type="ECO:0000259" key="2">
    <source>
        <dbReference type="PROSITE" id="PS50937"/>
    </source>
</evidence>
<evidence type="ECO:0000256" key="1">
    <source>
        <dbReference type="ARBA" id="ARBA00023125"/>
    </source>
</evidence>
<protein>
    <submittedName>
        <fullName evidence="3">MerR family transcriptional regulator</fullName>
    </submittedName>
</protein>
<reference evidence="4" key="1">
    <citation type="journal article" date="2019" name="Int. J. Syst. Evol. Microbiol.">
        <title>The Global Catalogue of Microorganisms (GCM) 10K type strain sequencing project: providing services to taxonomists for standard genome sequencing and annotation.</title>
        <authorList>
            <consortium name="The Broad Institute Genomics Platform"/>
            <consortium name="The Broad Institute Genome Sequencing Center for Infectious Disease"/>
            <person name="Wu L."/>
            <person name="Ma J."/>
        </authorList>
    </citation>
    <scope>NUCLEOTIDE SEQUENCE [LARGE SCALE GENOMIC DNA]</scope>
    <source>
        <strain evidence="4">JCM 18410</strain>
    </source>
</reference>
<evidence type="ECO:0000313" key="3">
    <source>
        <dbReference type="EMBL" id="GAA5078328.1"/>
    </source>
</evidence>
<sequence length="314" mass="34334">MRMDGETLYSIGDLARRTGLTVKTIRFYSDRGIVAPTDRNPAGYRLYNLAAVARLDLVQTLRDLGLDLSTIRKVLDRELSLPEVAAAHADALAVQIRTLRLRRAVLTAVAERGSSPEEMDLMHKLAKLSEEERRRLIGDFLGATFGGVPNAPAFAAIGRSMTPELPDDPRAEQVAAWVELAELSQDSDFRAHLRRMAEEESAEQARGGAGGPGRDLVATARVHVAPALAAGVAPTAPEADRIVAELSAHYAHVVGAPDDAGLRRRLLARLESANDPRRERYLRLLAVINDWPAPESLTPVLDWTLQALRARTPR</sequence>